<dbReference type="AlphaFoldDB" id="A0A5B7CVB8"/>
<dbReference type="EMBL" id="VSRR010000256">
    <property type="protein sequence ID" value="MPC13075.1"/>
    <property type="molecule type" value="Genomic_DNA"/>
</dbReference>
<protein>
    <submittedName>
        <fullName evidence="2">Uncharacterized protein</fullName>
    </submittedName>
</protein>
<name>A0A5B7CVB8_PORTR</name>
<accession>A0A5B7CVB8</accession>
<sequence>MRRGVITGSREGRVRDEEGWVKGKISRSSSLPLPRSQTQQVREAGRRCLAQKPPSRPLLINSNQGSGEPLCPHWSIYAKLAWVLVNKDQTSLDQYLLAGGKACTHEMGN</sequence>
<evidence type="ECO:0000313" key="2">
    <source>
        <dbReference type="EMBL" id="MPC13075.1"/>
    </source>
</evidence>
<organism evidence="2 3">
    <name type="scientific">Portunus trituberculatus</name>
    <name type="common">Swimming crab</name>
    <name type="synonym">Neptunus trituberculatus</name>
    <dbReference type="NCBI Taxonomy" id="210409"/>
    <lineage>
        <taxon>Eukaryota</taxon>
        <taxon>Metazoa</taxon>
        <taxon>Ecdysozoa</taxon>
        <taxon>Arthropoda</taxon>
        <taxon>Crustacea</taxon>
        <taxon>Multicrustacea</taxon>
        <taxon>Malacostraca</taxon>
        <taxon>Eumalacostraca</taxon>
        <taxon>Eucarida</taxon>
        <taxon>Decapoda</taxon>
        <taxon>Pleocyemata</taxon>
        <taxon>Brachyura</taxon>
        <taxon>Eubrachyura</taxon>
        <taxon>Portunoidea</taxon>
        <taxon>Portunidae</taxon>
        <taxon>Portuninae</taxon>
        <taxon>Portunus</taxon>
    </lineage>
</organism>
<evidence type="ECO:0000313" key="3">
    <source>
        <dbReference type="Proteomes" id="UP000324222"/>
    </source>
</evidence>
<proteinExistence type="predicted"/>
<feature type="compositionally biased region" description="Basic and acidic residues" evidence="1">
    <location>
        <begin position="10"/>
        <end position="21"/>
    </location>
</feature>
<reference evidence="2 3" key="1">
    <citation type="submission" date="2019-05" db="EMBL/GenBank/DDBJ databases">
        <title>Another draft genome of Portunus trituberculatus and its Hox gene families provides insights of decapod evolution.</title>
        <authorList>
            <person name="Jeong J.-H."/>
            <person name="Song I."/>
            <person name="Kim S."/>
            <person name="Choi T."/>
            <person name="Kim D."/>
            <person name="Ryu S."/>
            <person name="Kim W."/>
        </authorList>
    </citation>
    <scope>NUCLEOTIDE SEQUENCE [LARGE SCALE GENOMIC DNA]</scope>
    <source>
        <tissue evidence="2">Muscle</tissue>
    </source>
</reference>
<comment type="caution">
    <text evidence="2">The sequence shown here is derived from an EMBL/GenBank/DDBJ whole genome shotgun (WGS) entry which is preliminary data.</text>
</comment>
<keyword evidence="3" id="KW-1185">Reference proteome</keyword>
<feature type="compositionally biased region" description="Low complexity" evidence="1">
    <location>
        <begin position="26"/>
        <end position="36"/>
    </location>
</feature>
<dbReference type="Proteomes" id="UP000324222">
    <property type="component" value="Unassembled WGS sequence"/>
</dbReference>
<gene>
    <name evidence="2" type="ORF">E2C01_005795</name>
</gene>
<feature type="region of interest" description="Disordered" evidence="1">
    <location>
        <begin position="1"/>
        <end position="66"/>
    </location>
</feature>
<evidence type="ECO:0000256" key="1">
    <source>
        <dbReference type="SAM" id="MobiDB-lite"/>
    </source>
</evidence>